<feature type="domain" description="Ig-like" evidence="6">
    <location>
        <begin position="7"/>
        <end position="91"/>
    </location>
</feature>
<keyword evidence="3" id="KW-0325">Glycoprotein</keyword>
<dbReference type="Proteomes" id="UP000288216">
    <property type="component" value="Unassembled WGS sequence"/>
</dbReference>
<keyword evidence="5" id="KW-0812">Transmembrane</keyword>
<evidence type="ECO:0000313" key="8">
    <source>
        <dbReference type="Proteomes" id="UP000288216"/>
    </source>
</evidence>
<dbReference type="Pfam" id="PF13927">
    <property type="entry name" value="Ig_3"/>
    <property type="match status" value="1"/>
</dbReference>
<evidence type="ECO:0000313" key="7">
    <source>
        <dbReference type="EMBL" id="GCB80832.1"/>
    </source>
</evidence>
<dbReference type="Gene3D" id="2.60.40.10">
    <property type="entry name" value="Immunoglobulins"/>
    <property type="match status" value="1"/>
</dbReference>
<feature type="transmembrane region" description="Helical" evidence="5">
    <location>
        <begin position="115"/>
        <end position="135"/>
    </location>
</feature>
<evidence type="ECO:0000256" key="1">
    <source>
        <dbReference type="ARBA" id="ARBA00022729"/>
    </source>
</evidence>
<evidence type="ECO:0000256" key="5">
    <source>
        <dbReference type="SAM" id="Phobius"/>
    </source>
</evidence>
<evidence type="ECO:0000259" key="6">
    <source>
        <dbReference type="PROSITE" id="PS50835"/>
    </source>
</evidence>
<evidence type="ECO:0000256" key="2">
    <source>
        <dbReference type="ARBA" id="ARBA00023157"/>
    </source>
</evidence>
<dbReference type="PROSITE" id="PS50835">
    <property type="entry name" value="IG_LIKE"/>
    <property type="match status" value="1"/>
</dbReference>
<dbReference type="InterPro" id="IPR013783">
    <property type="entry name" value="Ig-like_fold"/>
</dbReference>
<dbReference type="SMART" id="SM00408">
    <property type="entry name" value="IGc2"/>
    <property type="match status" value="1"/>
</dbReference>
<reference evidence="7 8" key="1">
    <citation type="journal article" date="2018" name="Nat. Ecol. Evol.">
        <title>Shark genomes provide insights into elasmobranch evolution and the origin of vertebrates.</title>
        <authorList>
            <person name="Hara Y"/>
            <person name="Yamaguchi K"/>
            <person name="Onimaru K"/>
            <person name="Kadota M"/>
            <person name="Koyanagi M"/>
            <person name="Keeley SD"/>
            <person name="Tatsumi K"/>
            <person name="Tanaka K"/>
            <person name="Motone F"/>
            <person name="Kageyama Y"/>
            <person name="Nozu R"/>
            <person name="Adachi N"/>
            <person name="Nishimura O"/>
            <person name="Nakagawa R"/>
            <person name="Tanegashima C"/>
            <person name="Kiyatake I"/>
            <person name="Matsumoto R"/>
            <person name="Murakumo K"/>
            <person name="Nishida K"/>
            <person name="Terakita A"/>
            <person name="Kuratani S"/>
            <person name="Sato K"/>
            <person name="Hyodo S Kuraku.S."/>
        </authorList>
    </citation>
    <scope>NUCLEOTIDE SEQUENCE [LARGE SCALE GENOMIC DNA]</scope>
</reference>
<keyword evidence="1" id="KW-0732">Signal</keyword>
<accession>A0A401Q651</accession>
<organism evidence="7 8">
    <name type="scientific">Scyliorhinus torazame</name>
    <name type="common">Cloudy catshark</name>
    <name type="synonym">Catulus torazame</name>
    <dbReference type="NCBI Taxonomy" id="75743"/>
    <lineage>
        <taxon>Eukaryota</taxon>
        <taxon>Metazoa</taxon>
        <taxon>Chordata</taxon>
        <taxon>Craniata</taxon>
        <taxon>Vertebrata</taxon>
        <taxon>Chondrichthyes</taxon>
        <taxon>Elasmobranchii</taxon>
        <taxon>Galeomorphii</taxon>
        <taxon>Galeoidea</taxon>
        <taxon>Carcharhiniformes</taxon>
        <taxon>Scyliorhinidae</taxon>
        <taxon>Scyliorhinus</taxon>
    </lineage>
</organism>
<keyword evidence="5" id="KW-0472">Membrane</keyword>
<keyword evidence="8" id="KW-1185">Reference proteome</keyword>
<dbReference type="CDD" id="cd00096">
    <property type="entry name" value="Ig"/>
    <property type="match status" value="1"/>
</dbReference>
<dbReference type="PANTHER" id="PTHR44337:SF8">
    <property type="entry name" value="IMMUNOGLOBULIN SUBTYPE DOMAIN-CONTAINING PROTEIN"/>
    <property type="match status" value="1"/>
</dbReference>
<dbReference type="InterPro" id="IPR052598">
    <property type="entry name" value="IgSF_CEA-related"/>
</dbReference>
<dbReference type="InterPro" id="IPR003598">
    <property type="entry name" value="Ig_sub2"/>
</dbReference>
<evidence type="ECO:0000256" key="4">
    <source>
        <dbReference type="ARBA" id="ARBA00023319"/>
    </source>
</evidence>
<gene>
    <name evidence="7" type="ORF">scyTo_0022411</name>
</gene>
<name>A0A401Q651_SCYTO</name>
<evidence type="ECO:0000256" key="3">
    <source>
        <dbReference type="ARBA" id="ARBA00023180"/>
    </source>
</evidence>
<proteinExistence type="predicted"/>
<dbReference type="PANTHER" id="PTHR44337">
    <property type="entry name" value="CARCINOEMBRYONIC ANTIGEN-RELATED CELL ADHESION MOLECULE 8"/>
    <property type="match status" value="1"/>
</dbReference>
<dbReference type="InterPro" id="IPR036179">
    <property type="entry name" value="Ig-like_dom_sf"/>
</dbReference>
<dbReference type="AlphaFoldDB" id="A0A401Q651"/>
<keyword evidence="2" id="KW-1015">Disulfide bond</keyword>
<dbReference type="SUPFAM" id="SSF48726">
    <property type="entry name" value="Immunoglobulin"/>
    <property type="match status" value="1"/>
</dbReference>
<dbReference type="EMBL" id="BFAA01022412">
    <property type="protein sequence ID" value="GCB80832.1"/>
    <property type="molecule type" value="Genomic_DNA"/>
</dbReference>
<comment type="caution">
    <text evidence="7">The sequence shown here is derived from an EMBL/GenBank/DDBJ whole genome shotgun (WGS) entry which is preliminary data.</text>
</comment>
<protein>
    <recommendedName>
        <fullName evidence="6">Ig-like domain-containing protein</fullName>
    </recommendedName>
</protein>
<keyword evidence="5" id="KW-1133">Transmembrane helix</keyword>
<keyword evidence="4" id="KW-0393">Immunoglobulin domain</keyword>
<dbReference type="InterPro" id="IPR007110">
    <property type="entry name" value="Ig-like_dom"/>
</dbReference>
<dbReference type="STRING" id="75743.A0A401Q651"/>
<dbReference type="OrthoDB" id="9872799at2759"/>
<sequence>MLSFSEPIEGITIIMAPNQTSSIRNMTLSCSVEHGTMPNFSWTKNGKSIMETERLSLCNSGQSLTLHTFSLEDCGTYTCSVANRLNNQTYSLNLLASSNVPQCRVDLRTNKRQHYIIPILIVTFSTLLTGLVIYSTKVGKIALQKSRSK</sequence>